<feature type="domain" description="Sushi" evidence="6">
    <location>
        <begin position="106"/>
        <end position="163"/>
    </location>
</feature>
<evidence type="ECO:0000256" key="2">
    <source>
        <dbReference type="ARBA" id="ARBA00022737"/>
    </source>
</evidence>
<dbReference type="OrthoDB" id="17569at2759"/>
<dbReference type="Proteomes" id="UP000887116">
    <property type="component" value="Unassembled WGS sequence"/>
</dbReference>
<evidence type="ECO:0000256" key="3">
    <source>
        <dbReference type="ARBA" id="ARBA00023157"/>
    </source>
</evidence>
<dbReference type="EMBL" id="BMAO01027497">
    <property type="protein sequence ID" value="GFR17641.1"/>
    <property type="molecule type" value="Genomic_DNA"/>
</dbReference>
<comment type="caution">
    <text evidence="7">The sequence shown here is derived from an EMBL/GenBank/DDBJ whole genome shotgun (WGS) entry which is preliminary data.</text>
</comment>
<evidence type="ECO:0000313" key="7">
    <source>
        <dbReference type="EMBL" id="GFR17641.1"/>
    </source>
</evidence>
<feature type="domain" description="Sushi" evidence="6">
    <location>
        <begin position="35"/>
        <end position="92"/>
    </location>
</feature>
<evidence type="ECO:0000259" key="6">
    <source>
        <dbReference type="PROSITE" id="PS50923"/>
    </source>
</evidence>
<dbReference type="Pfam" id="PF00084">
    <property type="entry name" value="Sushi"/>
    <property type="match status" value="2"/>
</dbReference>
<dbReference type="SUPFAM" id="SSF57535">
    <property type="entry name" value="Complement control module/SCR domain"/>
    <property type="match status" value="3"/>
</dbReference>
<keyword evidence="1 5" id="KW-0768">Sushi</keyword>
<sequence length="178" mass="19803">MSCKDRSKALVGKTRRWTCLSDGQWSGHSLPRCKAQCPIIDTEHLTIIYSSRLLEGSSATFSCPPTHVLSGVNRTICTRNGEWADPIPTCSRTDIPKPEGHPVNKKKCPNISDENLLVDHSRHLTEGSVATFHCPSTYVLSGVSRTICTRSGEWADPIPKCLRPHVLWKHFLSHCLDS</sequence>
<name>A0A8X6H5G8_TRICU</name>
<feature type="disulfide bond" evidence="5">
    <location>
        <begin position="63"/>
        <end position="90"/>
    </location>
</feature>
<evidence type="ECO:0000256" key="1">
    <source>
        <dbReference type="ARBA" id="ARBA00022659"/>
    </source>
</evidence>
<dbReference type="PANTHER" id="PTHR19325:SF575">
    <property type="entry name" value="LOCOMOTION-RELATED PROTEIN HIKARU GENKI"/>
    <property type="match status" value="1"/>
</dbReference>
<reference evidence="7" key="1">
    <citation type="submission" date="2020-07" db="EMBL/GenBank/DDBJ databases">
        <title>Multicomponent nature underlies the extraordinary mechanical properties of spider dragline silk.</title>
        <authorList>
            <person name="Kono N."/>
            <person name="Nakamura H."/>
            <person name="Mori M."/>
            <person name="Yoshida Y."/>
            <person name="Ohtoshi R."/>
            <person name="Malay A.D."/>
            <person name="Moran D.A.P."/>
            <person name="Tomita M."/>
            <person name="Numata K."/>
            <person name="Arakawa K."/>
        </authorList>
    </citation>
    <scope>NUCLEOTIDE SEQUENCE</scope>
</reference>
<feature type="disulfide bond" evidence="5">
    <location>
        <begin position="134"/>
        <end position="161"/>
    </location>
</feature>
<dbReference type="InterPro" id="IPR000436">
    <property type="entry name" value="Sushi_SCR_CCP_dom"/>
</dbReference>
<keyword evidence="8" id="KW-1185">Reference proteome</keyword>
<keyword evidence="2" id="KW-0677">Repeat</keyword>
<dbReference type="CDD" id="cd00033">
    <property type="entry name" value="CCP"/>
    <property type="match status" value="2"/>
</dbReference>
<organism evidence="7 8">
    <name type="scientific">Trichonephila clavata</name>
    <name type="common">Joro spider</name>
    <name type="synonym">Nephila clavata</name>
    <dbReference type="NCBI Taxonomy" id="2740835"/>
    <lineage>
        <taxon>Eukaryota</taxon>
        <taxon>Metazoa</taxon>
        <taxon>Ecdysozoa</taxon>
        <taxon>Arthropoda</taxon>
        <taxon>Chelicerata</taxon>
        <taxon>Arachnida</taxon>
        <taxon>Araneae</taxon>
        <taxon>Araneomorphae</taxon>
        <taxon>Entelegynae</taxon>
        <taxon>Araneoidea</taxon>
        <taxon>Nephilidae</taxon>
        <taxon>Trichonephila</taxon>
    </lineage>
</organism>
<dbReference type="InterPro" id="IPR050350">
    <property type="entry name" value="Compl-Cell_Adhes-Reg"/>
</dbReference>
<evidence type="ECO:0000313" key="8">
    <source>
        <dbReference type="Proteomes" id="UP000887116"/>
    </source>
</evidence>
<keyword evidence="4" id="KW-0325">Glycoprotein</keyword>
<evidence type="ECO:0000256" key="4">
    <source>
        <dbReference type="ARBA" id="ARBA00023180"/>
    </source>
</evidence>
<dbReference type="InterPro" id="IPR035976">
    <property type="entry name" value="Sushi/SCR/CCP_sf"/>
</dbReference>
<comment type="caution">
    <text evidence="5">Lacks conserved residue(s) required for the propagation of feature annotation.</text>
</comment>
<proteinExistence type="predicted"/>
<dbReference type="PANTHER" id="PTHR19325">
    <property type="entry name" value="COMPLEMENT COMPONENT-RELATED SUSHI DOMAIN-CONTAINING"/>
    <property type="match status" value="1"/>
</dbReference>
<keyword evidence="3 5" id="KW-1015">Disulfide bond</keyword>
<gene>
    <name evidence="7" type="ORF">TNCT_601841</name>
</gene>
<dbReference type="SMART" id="SM00032">
    <property type="entry name" value="CCP"/>
    <property type="match status" value="2"/>
</dbReference>
<dbReference type="Gene3D" id="2.10.70.10">
    <property type="entry name" value="Complement Module, domain 1"/>
    <property type="match status" value="3"/>
</dbReference>
<dbReference type="AlphaFoldDB" id="A0A8X6H5G8"/>
<protein>
    <recommendedName>
        <fullName evidence="6">Sushi domain-containing protein</fullName>
    </recommendedName>
</protein>
<evidence type="ECO:0000256" key="5">
    <source>
        <dbReference type="PROSITE-ProRule" id="PRU00302"/>
    </source>
</evidence>
<dbReference type="PROSITE" id="PS50923">
    <property type="entry name" value="SUSHI"/>
    <property type="match status" value="2"/>
</dbReference>
<accession>A0A8X6H5G8</accession>